<evidence type="ECO:0000256" key="1">
    <source>
        <dbReference type="SAM" id="MobiDB-lite"/>
    </source>
</evidence>
<keyword evidence="5" id="KW-1185">Reference proteome</keyword>
<dbReference type="AlphaFoldDB" id="A0A1A8YZ30"/>
<feature type="compositionally biased region" description="Basic and acidic residues" evidence="1">
    <location>
        <begin position="169"/>
        <end position="182"/>
    </location>
</feature>
<evidence type="ECO:0000313" key="3">
    <source>
        <dbReference type="EMBL" id="SBT36710.1"/>
    </source>
</evidence>
<sequence length="188" mass="20925">MSASRPKKMDPANWRRENSVKRYPLCSIPALELINYGKGGGGGELAHMDRDIYADAEASKRIIIPSGTCQVFSAPPSTQFKANTVTRFGNDMHTFVGHHCGSCLCREGRTSLPFANTAQCTGVLQLLQRLLLYCCDRCCHSRYNYRDVTLTAVASLCRGDAVRYRRKGDAQEGAKCRDGKGNEKKRRK</sequence>
<dbReference type="EMBL" id="FLRD01000092">
    <property type="protein sequence ID" value="SBT36288.1"/>
    <property type="molecule type" value="Genomic_DNA"/>
</dbReference>
<reference evidence="4 5" key="2">
    <citation type="submission" date="2016-05" db="EMBL/GenBank/DDBJ databases">
        <authorList>
            <person name="Naeem Raeece"/>
        </authorList>
    </citation>
    <scope>NUCLEOTIDE SEQUENCE [LARGE SCALE GENOMIC DNA]</scope>
</reference>
<protein>
    <submittedName>
        <fullName evidence="3">Uncharacterized protein</fullName>
    </submittedName>
</protein>
<reference evidence="3" key="1">
    <citation type="submission" date="2016-05" db="EMBL/GenBank/DDBJ databases">
        <authorList>
            <person name="Lavstsen T."/>
            <person name="Jespersen J.S."/>
        </authorList>
    </citation>
    <scope>NUCLEOTIDE SEQUENCE [LARGE SCALE GENOMIC DNA]</scope>
</reference>
<evidence type="ECO:0000313" key="5">
    <source>
        <dbReference type="Proteomes" id="UP000078555"/>
    </source>
</evidence>
<name>A0A1A8YZ30_PLAOA</name>
<accession>A0A1A8YZ30</accession>
<dbReference type="Proteomes" id="UP000078555">
    <property type="component" value="Unassembled WGS sequence"/>
</dbReference>
<feature type="region of interest" description="Disordered" evidence="1">
    <location>
        <begin position="169"/>
        <end position="188"/>
    </location>
</feature>
<gene>
    <name evidence="2" type="ORF">POVWA1_031790</name>
    <name evidence="3" type="ORF">POVWA2_031510</name>
</gene>
<dbReference type="EMBL" id="FLRE01000123">
    <property type="protein sequence ID" value="SBT36710.1"/>
    <property type="molecule type" value="Genomic_DNA"/>
</dbReference>
<evidence type="ECO:0000313" key="4">
    <source>
        <dbReference type="Proteomes" id="UP000078550"/>
    </source>
</evidence>
<dbReference type="Proteomes" id="UP000078550">
    <property type="component" value="Unassembled WGS sequence"/>
</dbReference>
<organism evidence="3 4">
    <name type="scientific">Plasmodium ovale wallikeri</name>
    <dbReference type="NCBI Taxonomy" id="864142"/>
    <lineage>
        <taxon>Eukaryota</taxon>
        <taxon>Sar</taxon>
        <taxon>Alveolata</taxon>
        <taxon>Apicomplexa</taxon>
        <taxon>Aconoidasida</taxon>
        <taxon>Haemosporida</taxon>
        <taxon>Plasmodiidae</taxon>
        <taxon>Plasmodium</taxon>
        <taxon>Plasmodium (Plasmodium)</taxon>
    </lineage>
</organism>
<evidence type="ECO:0000313" key="2">
    <source>
        <dbReference type="EMBL" id="SBT36288.1"/>
    </source>
</evidence>
<proteinExistence type="predicted"/>